<feature type="region of interest" description="Disordered" evidence="2">
    <location>
        <begin position="1646"/>
        <end position="1672"/>
    </location>
</feature>
<feature type="compositionally biased region" description="Polar residues" evidence="2">
    <location>
        <begin position="1127"/>
        <end position="1136"/>
    </location>
</feature>
<dbReference type="OrthoDB" id="49690at2759"/>
<name>A0A9N8ENV7_9STRA</name>
<reference evidence="3" key="1">
    <citation type="submission" date="2020-06" db="EMBL/GenBank/DDBJ databases">
        <authorList>
            <consortium name="Plant Systems Biology data submission"/>
        </authorList>
    </citation>
    <scope>NUCLEOTIDE SEQUENCE</scope>
    <source>
        <strain evidence="3">D6</strain>
    </source>
</reference>
<dbReference type="Proteomes" id="UP001153069">
    <property type="component" value="Unassembled WGS sequence"/>
</dbReference>
<feature type="coiled-coil region" evidence="1">
    <location>
        <begin position="1692"/>
        <end position="2244"/>
    </location>
</feature>
<protein>
    <submittedName>
        <fullName evidence="3">Kinesin K39</fullName>
    </submittedName>
</protein>
<keyword evidence="4" id="KW-1185">Reference proteome</keyword>
<evidence type="ECO:0000313" key="4">
    <source>
        <dbReference type="Proteomes" id="UP001153069"/>
    </source>
</evidence>
<feature type="compositionally biased region" description="Polar residues" evidence="2">
    <location>
        <begin position="25"/>
        <end position="34"/>
    </location>
</feature>
<feature type="compositionally biased region" description="Polar residues" evidence="2">
    <location>
        <begin position="336"/>
        <end position="347"/>
    </location>
</feature>
<feature type="compositionally biased region" description="Polar residues" evidence="2">
    <location>
        <begin position="1"/>
        <end position="18"/>
    </location>
</feature>
<feature type="coiled-coil region" evidence="1">
    <location>
        <begin position="2403"/>
        <end position="2595"/>
    </location>
</feature>
<feature type="region of interest" description="Disordered" evidence="2">
    <location>
        <begin position="1124"/>
        <end position="1144"/>
    </location>
</feature>
<evidence type="ECO:0000256" key="1">
    <source>
        <dbReference type="SAM" id="Coils"/>
    </source>
</evidence>
<evidence type="ECO:0000313" key="3">
    <source>
        <dbReference type="EMBL" id="CAB9522766.1"/>
    </source>
</evidence>
<sequence>MASYYNPPSGSWSGSSVNGPHAILSDSSSTLEGQKTTRHFRKLGNGKLLVPSGSASTPPQTMTKTHPMQSVAIEEGQWRGLMTVPRAVSQDEMDSPDKSASKTSIDFSTSPSTIASASSVQHHQEIQEQQELGGDASSVATSNFSSPLDRYRVDEDDGDANRTAYFSAGVGGEAETPLPSHHQTPARYLHNDNPLMETSMAISLSPQSPFVDGSLLSRVPNEDELDNHEKLSLIAEDEANFHNMAAPSEADSLSLTMQSENNYEDDLRDLEALEEEFAKDLKDVLGDIDKIGESDDVHQSNPGSQQQKQSTTDASSSLKLGSLLEATSLGSQSRFVFQNNNNNDTAEGSTMPSSLNLSSSTQGSRSNVPNQDIFVSKGPSGSPSVRALSWSLAAGPVAGGTASSLKSRSHDEIFSAVAHTVSSSQDAVINYPNRNDQDATPRWRNTSILSPPDSDESEKEETERYNMEEETTDLFGLVPKDLELSGSLDAPTSQPQVDASDNSQQQQSQHDNSSASPTLAALHAKSHAAVKGNLDLEAVSSSSTVDKGPVNLNENEGDVSETPTTTPSKSNRRLVTKVFAVQDTLGATKKSISPTARIEELEAQLEGARQVMREQKEYYEDELAKFHEFTLPLQPQSPFDPVNLKKHSPETQQRKLLERNETAIKEIRFAEVTCVELSQKNQQLEGELERRESALEKMKKEIDELKDTNLQGASNLAAQLEKATVDKLGLERQLHAAYDKMESMKNQHNSDLETVQMSVASQKEGIISELREQLKSMSSASARKEQALELQRQELQGMASDRSNLYNQIKHLNDHQATRPSYDRDEMRSKNIQLSNEVNEAKRGLQSTQTELARARAETPTLLAQVEELGVYKTRCSAMAEELERLNEKVKELELAGTIENANHDLSSVEKELEELTNERDSLSDRAAQLANDIEEANKALLSAQVDRDMFSGKVTKLSDDVEQSNRALLVMEQKLNDATMQRDEFRKQADELTATVQEARYSLKVNQQEIKNIVKERDDLRGEGKELAADLEQAHSQLHRAQQQLREVVRERDQINANSQNMSASVERAQAELKRMQQESMLLASQRDSLNGQSQKLSGALNKAQHAVQATREELRDMARERDALRSQTAESSNAAEEAQLELQRSQRDVRELIRARDGIAAQAKQLETSLEKTNHALIMSEREVQELTRERAVLEQKSSKLSSEIEEANSALLKNQNAAESATHDLELLRKDATATTWRLNEAERELKDQSATIVQLQQQVEKWKSHAEQKGPGALPKDLLHQVKKAEHKFWRDESEFFIRIEKTVAQLHSGMLSAGTKPILRSKKKSSVNPALLSQILASSSSQTLSPQVISTLQVIQKFVQQQLSMMDQKVANVVSEYADRLVKVQSTVEYIRSSLEFDSDDGSVSQSGTRETDVLDATFAAVTSIPDQQVELMEGGQMSDDEEGGHMTSTKLDPIAESPARETILDLSKIEAVSPFYSSDLTFSMDSDMDGRDEPKDDQTAGSSGPEAPPEIQQKMRLDDVQRNVFGTAVEAEATKNAGLLGTVSQLQRDLAQHQERFRSFMQLQETKLKQLEAESGAPRSVDRMTKLMMERDALSANLSQAALGLETSKAENEANRTQIATMKKEISDLEYRLVRNASSSRTNAFSSRTNSFQERLEEASNEQSSSDITSEYQHLRAELADVARVEQAQRVKIERLKEMRAEAEKANGRLKESFVRSNDKLAELAEKHELVTEELDAMKQTESQLREEVSRLAKEAQERVKQVASHDSEKQFLEQRLGQAEQEKASLDERYQQAVKSLEETKREREELQRKYDSTILDFQQSQATAEQAEEATHRIEALEKELADLRKQKEVGDEAMHKLKLSYAASSNKLAELHQERDELEQKANSAAEECNKLKETLQTIYRARDSEIEETKILEANIAAANEEMETLKTQVLGQGRELVVAKEKIASLEGGLSAARTSNESDLERIKRMEQELQSTLSACDDKVATLESQLSVATSKRERDNKEIDRLERELQSAQASHEKLKLTYVALNEKLASTTEQLDGMNALASEKEIVEQQLAQAQADLKSNREEMQKRVDAVELELQDTKNHLETGVKESDLALKEARDEVTMLRSQEETTRSENVRLQDCLHETEVSLEDLTLKFIESNNKLAEMSSENEEIANQLVLSRQAEETLQQEKTSIENDLLSLKETEASILQDKATALGERDEALKQLKSLKEAEMHLQREVEEATRWAEETQFEATAVAKERDSATNHLHAVKQELYAAQESEEGLLSEAEKLIREKDELVSNLEGTESKLQEALDSLDQAHSREQKLSQDIAVMTRKNEAAEAEATENRDAAEALGQLSEERDAMRDSIDITKQRLEEITRQMGSELKETQTKLLTSLEEGQKLCDELARTAQHRDDLEGEVEALKQRLGEVSSELEVVREESEKAREELLETTQINDSYEAEVEKLQQRLDEITAELGLDLKSSLNKLQQATEENQQLRDQVAQMMQQQNSRQAEVDFLATNQRETDEAMEKLKLSYVECNEKLANVTERNATSQATIEDLKAACSAADSLSKSTEGRLQSCMDELAATRQDRDGLELEYCKCRDQLQSVWKKHNEYRQSAVQLDRDRVNTINQIKTDKDEAIDSAQKELSQLRSVEMELRSSLEYEKHNAQDLLSQLHQVRVELEEARRAESDHERIEEKLKDTEMTLLECSSKLADEMQNSQDLLSQVDHVRVELEEARRAGSEVEADVLNLHQHLGAKEDEVTKLKKKKDIWEDRCFKLREYLRKLVAKCEEWEQCHAQQNKLLEVLEERHRQTTARANQLARSYATLNQEMKARVDPRDSSSSDCSVHDQIETELYTIASEMKNVSWTSGIGAE</sequence>
<keyword evidence="1" id="KW-0175">Coiled coil</keyword>
<feature type="compositionally biased region" description="Polar residues" evidence="2">
    <location>
        <begin position="1646"/>
        <end position="1659"/>
    </location>
</feature>
<feature type="region of interest" description="Disordered" evidence="2">
    <location>
        <begin position="89"/>
        <end position="156"/>
    </location>
</feature>
<feature type="region of interest" description="Disordered" evidence="2">
    <location>
        <begin position="1"/>
        <end position="65"/>
    </location>
</feature>
<feature type="coiled-coil region" evidence="1">
    <location>
        <begin position="2277"/>
        <end position="2377"/>
    </location>
</feature>
<dbReference type="PANTHER" id="PTHR18937">
    <property type="entry name" value="STRUCTURAL MAINTENANCE OF CHROMOSOMES SMC FAMILY MEMBER"/>
    <property type="match status" value="1"/>
</dbReference>
<gene>
    <name evidence="3" type="ORF">SEMRO_1338_G264220.1</name>
</gene>
<feature type="compositionally biased region" description="Polar residues" evidence="2">
    <location>
        <begin position="299"/>
        <end position="316"/>
    </location>
</feature>
<feature type="region of interest" description="Disordered" evidence="2">
    <location>
        <begin position="428"/>
        <end position="518"/>
    </location>
</feature>
<feature type="region of interest" description="Disordered" evidence="2">
    <location>
        <begin position="1088"/>
        <end position="1107"/>
    </location>
</feature>
<comment type="caution">
    <text evidence="3">The sequence shown here is derived from an EMBL/GenBank/DDBJ whole genome shotgun (WGS) entry which is preliminary data.</text>
</comment>
<feature type="compositionally biased region" description="Basic and acidic residues" evidence="2">
    <location>
        <begin position="1494"/>
        <end position="1504"/>
    </location>
</feature>
<feature type="coiled-coil region" evidence="1">
    <location>
        <begin position="667"/>
        <end position="787"/>
    </location>
</feature>
<feature type="compositionally biased region" description="Low complexity" evidence="2">
    <location>
        <begin position="348"/>
        <end position="367"/>
    </location>
</feature>
<feature type="compositionally biased region" description="Polar residues" evidence="2">
    <location>
        <begin position="1088"/>
        <end position="1098"/>
    </location>
</feature>
<evidence type="ECO:0000256" key="2">
    <source>
        <dbReference type="SAM" id="MobiDB-lite"/>
    </source>
</evidence>
<organism evidence="3 4">
    <name type="scientific">Seminavis robusta</name>
    <dbReference type="NCBI Taxonomy" id="568900"/>
    <lineage>
        <taxon>Eukaryota</taxon>
        <taxon>Sar</taxon>
        <taxon>Stramenopiles</taxon>
        <taxon>Ochrophyta</taxon>
        <taxon>Bacillariophyta</taxon>
        <taxon>Bacillariophyceae</taxon>
        <taxon>Bacillariophycidae</taxon>
        <taxon>Naviculales</taxon>
        <taxon>Naviculaceae</taxon>
        <taxon>Seminavis</taxon>
    </lineage>
</organism>
<feature type="region of interest" description="Disordered" evidence="2">
    <location>
        <begin position="540"/>
        <end position="570"/>
    </location>
</feature>
<feature type="region of interest" description="Disordered" evidence="2">
    <location>
        <begin position="292"/>
        <end position="316"/>
    </location>
</feature>
<feature type="region of interest" description="Disordered" evidence="2">
    <location>
        <begin position="336"/>
        <end position="380"/>
    </location>
</feature>
<feature type="region of interest" description="Disordered" evidence="2">
    <location>
        <begin position="1442"/>
        <end position="1462"/>
    </location>
</feature>
<accession>A0A9N8ENV7</accession>
<feature type="coiled-coil region" evidence="1">
    <location>
        <begin position="2664"/>
        <end position="2823"/>
    </location>
</feature>
<dbReference type="EMBL" id="CAICTM010001336">
    <property type="protein sequence ID" value="CAB9522766.1"/>
    <property type="molecule type" value="Genomic_DNA"/>
</dbReference>
<feature type="compositionally biased region" description="Polar residues" evidence="2">
    <location>
        <begin position="53"/>
        <end position="65"/>
    </location>
</feature>
<feature type="region of interest" description="Disordered" evidence="2">
    <location>
        <begin position="1486"/>
        <end position="1517"/>
    </location>
</feature>
<feature type="compositionally biased region" description="Low complexity" evidence="2">
    <location>
        <begin position="496"/>
        <end position="516"/>
    </location>
</feature>
<proteinExistence type="predicted"/>
<feature type="compositionally biased region" description="Low complexity" evidence="2">
    <location>
        <begin position="108"/>
        <end position="131"/>
    </location>
</feature>